<feature type="coiled-coil region" evidence="2">
    <location>
        <begin position="97"/>
        <end position="165"/>
    </location>
</feature>
<organism evidence="5 6">
    <name type="scientific">Idiomarina seosinensis</name>
    <dbReference type="NCBI Taxonomy" id="281739"/>
    <lineage>
        <taxon>Bacteria</taxon>
        <taxon>Pseudomonadati</taxon>
        <taxon>Pseudomonadota</taxon>
        <taxon>Gammaproteobacteria</taxon>
        <taxon>Alteromonadales</taxon>
        <taxon>Idiomarinaceae</taxon>
        <taxon>Idiomarina</taxon>
    </lineage>
</organism>
<feature type="chain" id="PRO_5019336482" description="Multidrug resistance protein MdtA-like barrel-sandwich hybrid domain-containing protein" evidence="3">
    <location>
        <begin position="26"/>
        <end position="352"/>
    </location>
</feature>
<comment type="similarity">
    <text evidence="1">Belongs to the membrane fusion protein (MFP) (TC 8.A.1) family.</text>
</comment>
<evidence type="ECO:0000313" key="6">
    <source>
        <dbReference type="Proteomes" id="UP000287908"/>
    </source>
</evidence>
<dbReference type="OrthoDB" id="1185083at2"/>
<name>A0A432ZBL5_9GAMM</name>
<evidence type="ECO:0000259" key="4">
    <source>
        <dbReference type="Pfam" id="PF25917"/>
    </source>
</evidence>
<dbReference type="InterPro" id="IPR006143">
    <property type="entry name" value="RND_pump_MFP"/>
</dbReference>
<dbReference type="SUPFAM" id="SSF111369">
    <property type="entry name" value="HlyD-like secretion proteins"/>
    <property type="match status" value="1"/>
</dbReference>
<feature type="domain" description="Multidrug resistance protein MdtA-like barrel-sandwich hybrid" evidence="4">
    <location>
        <begin position="62"/>
        <end position="195"/>
    </location>
</feature>
<feature type="signal peptide" evidence="3">
    <location>
        <begin position="1"/>
        <end position="25"/>
    </location>
</feature>
<protein>
    <recommendedName>
        <fullName evidence="4">Multidrug resistance protein MdtA-like barrel-sandwich hybrid domain-containing protein</fullName>
    </recommendedName>
</protein>
<evidence type="ECO:0000256" key="2">
    <source>
        <dbReference type="SAM" id="Coils"/>
    </source>
</evidence>
<evidence type="ECO:0000313" key="5">
    <source>
        <dbReference type="EMBL" id="RUO75328.1"/>
    </source>
</evidence>
<dbReference type="AlphaFoldDB" id="A0A432ZBL5"/>
<dbReference type="PANTHER" id="PTHR30469:SF15">
    <property type="entry name" value="HLYD FAMILY OF SECRETION PROTEINS"/>
    <property type="match status" value="1"/>
</dbReference>
<dbReference type="GO" id="GO:1990281">
    <property type="term" value="C:efflux pump complex"/>
    <property type="evidence" value="ECO:0007669"/>
    <property type="project" value="TreeGrafter"/>
</dbReference>
<dbReference type="Proteomes" id="UP000287908">
    <property type="component" value="Unassembled WGS sequence"/>
</dbReference>
<dbReference type="Gene3D" id="2.40.420.20">
    <property type="match status" value="1"/>
</dbReference>
<evidence type="ECO:0000256" key="3">
    <source>
        <dbReference type="SAM" id="SignalP"/>
    </source>
</evidence>
<dbReference type="Pfam" id="PF25917">
    <property type="entry name" value="BSH_RND"/>
    <property type="match status" value="1"/>
</dbReference>
<dbReference type="Gene3D" id="2.40.50.100">
    <property type="match status" value="1"/>
</dbReference>
<dbReference type="RefSeq" id="WP_126785201.1">
    <property type="nucleotide sequence ID" value="NZ_PIQF01000003.1"/>
</dbReference>
<dbReference type="PROSITE" id="PS51257">
    <property type="entry name" value="PROKAR_LIPOPROTEIN"/>
    <property type="match status" value="1"/>
</dbReference>
<keyword evidence="2" id="KW-0175">Coiled coil</keyword>
<sequence length="352" mass="38073">MNKKVARLVSYGVFAVFLTACSDNSQTDTETTATPVATVAIETAETPSSEYTAALVPRYQTDLGFQVSGKVSSRQVEAGQKVSKGQTLATLDDVDYVQRKQAAEAALKAAKQNLQKAENDLRRGKELYQSNAIGEQQLESYQLAYESAQDQFQQAQSQQQQAQNALEYTRLKAPESGTVVAINADPGLVVSAGQPVVQLAQGEQHQVVFDLPADKPVTESATLMLNGQELPLSLFSQSGALDPLSFTRRVRYNLEQPLDDALFGQLATVLVVNTDYDNGQLLAVPIAAIDQRGEHAQIWRIESGKAATTEVQVMELTTQQALIKSDNLAVGDVIISQGINRITEGQSVKAVN</sequence>
<accession>A0A432ZBL5</accession>
<gene>
    <name evidence="5" type="ORF">CWI81_10165</name>
</gene>
<comment type="caution">
    <text evidence="5">The sequence shown here is derived from an EMBL/GenBank/DDBJ whole genome shotgun (WGS) entry which is preliminary data.</text>
</comment>
<dbReference type="NCBIfam" id="TIGR01730">
    <property type="entry name" value="RND_mfp"/>
    <property type="match status" value="1"/>
</dbReference>
<dbReference type="InterPro" id="IPR058625">
    <property type="entry name" value="MdtA-like_BSH"/>
</dbReference>
<keyword evidence="3" id="KW-0732">Signal</keyword>
<dbReference type="EMBL" id="PIQF01000003">
    <property type="protein sequence ID" value="RUO75328.1"/>
    <property type="molecule type" value="Genomic_DNA"/>
</dbReference>
<keyword evidence="6" id="KW-1185">Reference proteome</keyword>
<proteinExistence type="inferred from homology"/>
<dbReference type="GO" id="GO:0015562">
    <property type="term" value="F:efflux transmembrane transporter activity"/>
    <property type="evidence" value="ECO:0007669"/>
    <property type="project" value="TreeGrafter"/>
</dbReference>
<reference evidence="5 6" key="1">
    <citation type="journal article" date="2011" name="Front. Microbiol.">
        <title>Genomic signatures of strain selection and enhancement in Bacillus atrophaeus var. globigii, a historical biowarfare simulant.</title>
        <authorList>
            <person name="Gibbons H.S."/>
            <person name="Broomall S.M."/>
            <person name="McNew L.A."/>
            <person name="Daligault H."/>
            <person name="Chapman C."/>
            <person name="Bruce D."/>
            <person name="Karavis M."/>
            <person name="Krepps M."/>
            <person name="McGregor P.A."/>
            <person name="Hong C."/>
            <person name="Park K.H."/>
            <person name="Akmal A."/>
            <person name="Feldman A."/>
            <person name="Lin J.S."/>
            <person name="Chang W.E."/>
            <person name="Higgs B.W."/>
            <person name="Demirev P."/>
            <person name="Lindquist J."/>
            <person name="Liem A."/>
            <person name="Fochler E."/>
            <person name="Read T.D."/>
            <person name="Tapia R."/>
            <person name="Johnson S."/>
            <person name="Bishop-Lilly K.A."/>
            <person name="Detter C."/>
            <person name="Han C."/>
            <person name="Sozhamannan S."/>
            <person name="Rosenzweig C.N."/>
            <person name="Skowronski E.W."/>
        </authorList>
    </citation>
    <scope>NUCLEOTIDE SEQUENCE [LARGE SCALE GENOMIC DNA]</scope>
    <source>
        <strain evidence="5 6">CL-SP19</strain>
    </source>
</reference>
<dbReference type="Gene3D" id="2.40.30.170">
    <property type="match status" value="1"/>
</dbReference>
<evidence type="ECO:0000256" key="1">
    <source>
        <dbReference type="ARBA" id="ARBA00009477"/>
    </source>
</evidence>
<dbReference type="Gene3D" id="1.10.287.470">
    <property type="entry name" value="Helix hairpin bin"/>
    <property type="match status" value="1"/>
</dbReference>
<dbReference type="PANTHER" id="PTHR30469">
    <property type="entry name" value="MULTIDRUG RESISTANCE PROTEIN MDTA"/>
    <property type="match status" value="1"/>
</dbReference>